<evidence type="ECO:0000313" key="6">
    <source>
        <dbReference type="EMBL" id="KAK6922211.1"/>
    </source>
</evidence>
<dbReference type="GO" id="GO:0030261">
    <property type="term" value="P:chromosome condensation"/>
    <property type="evidence" value="ECO:0007669"/>
    <property type="project" value="TreeGrafter"/>
</dbReference>
<dbReference type="InterPro" id="IPR036388">
    <property type="entry name" value="WH-like_DNA-bd_sf"/>
</dbReference>
<dbReference type="GO" id="GO:0006334">
    <property type="term" value="P:nucleosome assembly"/>
    <property type="evidence" value="ECO:0007669"/>
    <property type="project" value="InterPro"/>
</dbReference>
<dbReference type="SMART" id="SM00526">
    <property type="entry name" value="H15"/>
    <property type="match status" value="1"/>
</dbReference>
<dbReference type="GO" id="GO:0031492">
    <property type="term" value="F:nucleosomal DNA binding"/>
    <property type="evidence" value="ECO:0007669"/>
    <property type="project" value="TreeGrafter"/>
</dbReference>
<dbReference type="PANTHER" id="PTHR11467:SF109">
    <property type="entry name" value="H15 DOMAIN-CONTAINING PROTEIN"/>
    <property type="match status" value="1"/>
</dbReference>
<dbReference type="GO" id="GO:0000786">
    <property type="term" value="C:nucleosome"/>
    <property type="evidence" value="ECO:0007669"/>
    <property type="project" value="InterPro"/>
</dbReference>
<dbReference type="PROSITE" id="PS51504">
    <property type="entry name" value="H15"/>
    <property type="match status" value="1"/>
</dbReference>
<organism evidence="6 7">
    <name type="scientific">Dillenia turbinata</name>
    <dbReference type="NCBI Taxonomy" id="194707"/>
    <lineage>
        <taxon>Eukaryota</taxon>
        <taxon>Viridiplantae</taxon>
        <taxon>Streptophyta</taxon>
        <taxon>Embryophyta</taxon>
        <taxon>Tracheophyta</taxon>
        <taxon>Spermatophyta</taxon>
        <taxon>Magnoliopsida</taxon>
        <taxon>eudicotyledons</taxon>
        <taxon>Gunneridae</taxon>
        <taxon>Pentapetalae</taxon>
        <taxon>Dilleniales</taxon>
        <taxon>Dilleniaceae</taxon>
        <taxon>Dillenia</taxon>
    </lineage>
</organism>
<dbReference type="PRINTS" id="PR00929">
    <property type="entry name" value="ATHOOK"/>
</dbReference>
<evidence type="ECO:0000259" key="5">
    <source>
        <dbReference type="PROSITE" id="PS51504"/>
    </source>
</evidence>
<gene>
    <name evidence="6" type="ORF">RJ641_012718</name>
</gene>
<comment type="caution">
    <text evidence="6">The sequence shown here is derived from an EMBL/GenBank/DDBJ whole genome shotgun (WGS) entry which is preliminary data.</text>
</comment>
<keyword evidence="2" id="KW-0238">DNA-binding</keyword>
<accession>A0AAN8V2N8</accession>
<dbReference type="SUPFAM" id="SSF46785">
    <property type="entry name" value="Winged helix' DNA-binding domain"/>
    <property type="match status" value="1"/>
</dbReference>
<dbReference type="InterPro" id="IPR036390">
    <property type="entry name" value="WH_DNA-bd_sf"/>
</dbReference>
<evidence type="ECO:0000256" key="2">
    <source>
        <dbReference type="ARBA" id="ARBA00023125"/>
    </source>
</evidence>
<feature type="region of interest" description="Disordered" evidence="4">
    <location>
        <begin position="1"/>
        <end position="21"/>
    </location>
</feature>
<dbReference type="EMBL" id="JBAMMX010000019">
    <property type="protein sequence ID" value="KAK6922211.1"/>
    <property type="molecule type" value="Genomic_DNA"/>
</dbReference>
<comment type="subcellular location">
    <subcellularLocation>
        <location evidence="1">Nucleus</location>
    </subcellularLocation>
</comment>
<keyword evidence="3" id="KW-0539">Nucleus</keyword>
<reference evidence="6 7" key="1">
    <citation type="submission" date="2023-12" db="EMBL/GenBank/DDBJ databases">
        <title>A high-quality genome assembly for Dillenia turbinata (Dilleniales).</title>
        <authorList>
            <person name="Chanderbali A."/>
        </authorList>
    </citation>
    <scope>NUCLEOTIDE SEQUENCE [LARGE SCALE GENOMIC DNA]</scope>
    <source>
        <strain evidence="6">LSX21</strain>
        <tissue evidence="6">Leaf</tissue>
    </source>
</reference>
<dbReference type="GO" id="GO:0003690">
    <property type="term" value="F:double-stranded DNA binding"/>
    <property type="evidence" value="ECO:0007669"/>
    <property type="project" value="TreeGrafter"/>
</dbReference>
<proteinExistence type="predicted"/>
<dbReference type="AlphaFoldDB" id="A0AAN8V2N8"/>
<feature type="domain" description="H15" evidence="5">
    <location>
        <begin position="73"/>
        <end position="144"/>
    </location>
</feature>
<evidence type="ECO:0000256" key="1">
    <source>
        <dbReference type="ARBA" id="ARBA00004123"/>
    </source>
</evidence>
<dbReference type="GO" id="GO:0045910">
    <property type="term" value="P:negative regulation of DNA recombination"/>
    <property type="evidence" value="ECO:0007669"/>
    <property type="project" value="TreeGrafter"/>
</dbReference>
<evidence type="ECO:0000256" key="4">
    <source>
        <dbReference type="SAM" id="MobiDB-lite"/>
    </source>
</evidence>
<name>A0AAN8V2N8_9MAGN</name>
<dbReference type="Proteomes" id="UP001370490">
    <property type="component" value="Unassembled WGS sequence"/>
</dbReference>
<feature type="region of interest" description="Disordered" evidence="4">
    <location>
        <begin position="497"/>
        <end position="598"/>
    </location>
</feature>
<dbReference type="Gene3D" id="1.10.10.10">
    <property type="entry name" value="Winged helix-like DNA-binding domain superfamily/Winged helix DNA-binding domain"/>
    <property type="match status" value="1"/>
</dbReference>
<evidence type="ECO:0000256" key="3">
    <source>
        <dbReference type="ARBA" id="ARBA00023242"/>
    </source>
</evidence>
<keyword evidence="7" id="KW-1185">Reference proteome</keyword>
<dbReference type="PANTHER" id="PTHR11467">
    <property type="entry name" value="HISTONE H1"/>
    <property type="match status" value="1"/>
</dbReference>
<dbReference type="InterPro" id="IPR005818">
    <property type="entry name" value="Histone_H1/H5_H15"/>
</dbReference>
<feature type="compositionally biased region" description="Basic and acidic residues" evidence="4">
    <location>
        <begin position="1"/>
        <end position="10"/>
    </location>
</feature>
<dbReference type="InterPro" id="IPR017956">
    <property type="entry name" value="AT_hook_DNA-bd_motif"/>
</dbReference>
<sequence length="598" mass="68877">MANKPRRLEPPENPNTNDGDVIDRLRDMQVIQKIRDVVIKIGNPNLGRPLSDQKMKFIEERIREIYPVFRTPSHPPYTALIEGAIMKLNDNGGSSGEAISECIKAEYGDDLPWAHKMYLSYHLGKLVADKEILVNFDGYYSIPVENPDFKRDTDLEKELLLLPQPKRHRRRSERQAKWTTKWIRRKDNVILDGKDGEIKKIGGNEAEISGHDNVIGEVNEEEIGLHIFADKQNQAQKEHNMVVEEENGIEEIKYNAIVVERKEQKEHGHKENGEVAVREMPLENTHGRRKQNGFPATLMIASPELNLRSRSFLKPEADFGKILREHQLYHHRRFTRSQKTKLTDLIKPSESQVKNVEELSIVDELLQQELQHCPTPARLKQTLDKIAKLKQAPDKITREALPSDNRRDQEQPSEQAKNTNKKMLGVWQNCHRKSPEGKSRAQEELLPSGNEHNEEQLQQLPHQGCRRPWKKSVMDSAMEKPLPIEPDSDATIKTSTAYKAAQEGQLLQQPRRGRGRPRKKLDMDSTMEKLLPLKSDLDATIRKSTVHKAAQEGRLLSENEQNEDQLQQPPRRGRGRPPKKQLVMDLITEKPNQQQQQP</sequence>
<dbReference type="Pfam" id="PF00538">
    <property type="entry name" value="Linker_histone"/>
    <property type="match status" value="1"/>
</dbReference>
<protein>
    <submittedName>
        <fullName evidence="6">Linker histone H1/H5, domain H15</fullName>
    </submittedName>
</protein>
<feature type="region of interest" description="Disordered" evidence="4">
    <location>
        <begin position="390"/>
        <end position="424"/>
    </location>
</feature>
<evidence type="ECO:0000313" key="7">
    <source>
        <dbReference type="Proteomes" id="UP001370490"/>
    </source>
</evidence>
<dbReference type="GO" id="GO:0005730">
    <property type="term" value="C:nucleolus"/>
    <property type="evidence" value="ECO:0007669"/>
    <property type="project" value="TreeGrafter"/>
</dbReference>